<protein>
    <recommendedName>
        <fullName evidence="4">Membrane-anchored protein</fullName>
    </recommendedName>
</protein>
<reference evidence="2 3" key="1">
    <citation type="submission" date="2018-04" db="EMBL/GenBank/DDBJ databases">
        <title>Genome sequencing reveals highly heavy metal resistance and biotechnology application of the novel Enterobacter cloacae amazonensis isolated from wastewater river in Manaus - Amazonas.</title>
        <authorList>
            <person name="Astolfi M.C.T."/>
            <person name="Carvalho E.B.D.S."/>
            <person name="Lacerda L.B."/>
            <person name="Pinto M.V."/>
            <person name="Nogueira V.B."/>
            <person name="Barros A.M."/>
            <person name="Astolfi-Filho S."/>
        </authorList>
    </citation>
    <scope>NUCLEOTIDE SEQUENCE [LARGE SCALE GENOMIC DNA]</scope>
    <source>
        <strain evidence="3">amazonensis</strain>
    </source>
</reference>
<dbReference type="InterPro" id="IPR007136">
    <property type="entry name" value="DUF347"/>
</dbReference>
<feature type="transmembrane region" description="Helical" evidence="1">
    <location>
        <begin position="21"/>
        <end position="41"/>
    </location>
</feature>
<feature type="transmembrane region" description="Helical" evidence="1">
    <location>
        <begin position="196"/>
        <end position="216"/>
    </location>
</feature>
<feature type="transmembrane region" description="Helical" evidence="1">
    <location>
        <begin position="168"/>
        <end position="189"/>
    </location>
</feature>
<feature type="transmembrane region" description="Helical" evidence="1">
    <location>
        <begin position="73"/>
        <end position="92"/>
    </location>
</feature>
<accession>A0A2T4XT56</accession>
<evidence type="ECO:0000313" key="3">
    <source>
        <dbReference type="Proteomes" id="UP000241614"/>
    </source>
</evidence>
<feature type="transmembrane region" description="Helical" evidence="1">
    <location>
        <begin position="142"/>
        <end position="162"/>
    </location>
</feature>
<dbReference type="Proteomes" id="UP000241614">
    <property type="component" value="Unassembled WGS sequence"/>
</dbReference>
<evidence type="ECO:0008006" key="4">
    <source>
        <dbReference type="Google" id="ProtNLM"/>
    </source>
</evidence>
<dbReference type="AlphaFoldDB" id="A0A2T4XT56"/>
<dbReference type="RefSeq" id="WP_001805638.1">
    <property type="nucleotide sequence ID" value="NZ_JAWHZF010000045.1"/>
</dbReference>
<evidence type="ECO:0000313" key="2">
    <source>
        <dbReference type="EMBL" id="PTM33124.1"/>
    </source>
</evidence>
<keyword evidence="1" id="KW-0472">Membrane</keyword>
<dbReference type="OrthoDB" id="9794709at2"/>
<feature type="transmembrane region" description="Helical" evidence="1">
    <location>
        <begin position="47"/>
        <end position="66"/>
    </location>
</feature>
<comment type="caution">
    <text evidence="2">The sequence shown here is derived from an EMBL/GenBank/DDBJ whole genome shotgun (WGS) entry which is preliminary data.</text>
</comment>
<evidence type="ECO:0000256" key="1">
    <source>
        <dbReference type="SAM" id="Phobius"/>
    </source>
</evidence>
<keyword evidence="1" id="KW-0812">Transmembrane</keyword>
<sequence length="258" mass="28332">MRPQQNTSPAFPMNKVPEVTLFFWLIKMMSTTVGETAADFLNMDLNWGLTNTSLLTGILFAVVLTFQLRANRYIPALYWSTVLLISVFGTLITDNMTDHFGVPLALSTSVFGGLLVLTFGLWYAKEKTLSIHSINSLKRETYYWIAILFTFSLGTAAGDWAAESLGLGYLNAAIVFGALIALTAVSRYLFKANSVLCFWIAYILTRPLGASCGDLLSQPLTSGGLGLGTTGTSILFLLTITSLIGYLTYKMKLEEINR</sequence>
<proteinExistence type="predicted"/>
<feature type="transmembrane region" description="Helical" evidence="1">
    <location>
        <begin position="228"/>
        <end position="249"/>
    </location>
</feature>
<keyword evidence="1" id="KW-1133">Transmembrane helix</keyword>
<dbReference type="Pfam" id="PF03988">
    <property type="entry name" value="DUF347"/>
    <property type="match status" value="4"/>
</dbReference>
<name>A0A2T4XT56_ENTCL</name>
<organism evidence="2 3">
    <name type="scientific">Enterobacter cloacae</name>
    <dbReference type="NCBI Taxonomy" id="550"/>
    <lineage>
        <taxon>Bacteria</taxon>
        <taxon>Pseudomonadati</taxon>
        <taxon>Pseudomonadota</taxon>
        <taxon>Gammaproteobacteria</taxon>
        <taxon>Enterobacterales</taxon>
        <taxon>Enterobacteriaceae</taxon>
        <taxon>Enterobacter</taxon>
        <taxon>Enterobacter cloacae complex</taxon>
    </lineage>
</organism>
<gene>
    <name evidence="2" type="ORF">DA103_24635</name>
</gene>
<feature type="transmembrane region" description="Helical" evidence="1">
    <location>
        <begin position="104"/>
        <end position="122"/>
    </location>
</feature>
<dbReference type="EMBL" id="PZPP01000034">
    <property type="protein sequence ID" value="PTM33124.1"/>
    <property type="molecule type" value="Genomic_DNA"/>
</dbReference>